<feature type="compositionally biased region" description="Low complexity" evidence="3">
    <location>
        <begin position="24"/>
        <end position="37"/>
    </location>
</feature>
<feature type="region of interest" description="Disordered" evidence="3">
    <location>
        <begin position="257"/>
        <end position="290"/>
    </location>
</feature>
<evidence type="ECO:0000313" key="6">
    <source>
        <dbReference type="Proteomes" id="UP000002009"/>
    </source>
</evidence>
<organism evidence="5 6">
    <name type="scientific">Micromonas commoda (strain RCC299 / NOUM17 / CCMP2709)</name>
    <name type="common">Picoplanktonic green alga</name>
    <dbReference type="NCBI Taxonomy" id="296587"/>
    <lineage>
        <taxon>Eukaryota</taxon>
        <taxon>Viridiplantae</taxon>
        <taxon>Chlorophyta</taxon>
        <taxon>Mamiellophyceae</taxon>
        <taxon>Mamiellales</taxon>
        <taxon>Mamiellaceae</taxon>
        <taxon>Micromonas</taxon>
    </lineage>
</organism>
<proteinExistence type="predicted"/>
<dbReference type="InterPro" id="IPR014810">
    <property type="entry name" value="Fcf2_C"/>
</dbReference>
<gene>
    <name evidence="5" type="ORF">MICPUN_58846</name>
</gene>
<dbReference type="PANTHER" id="PTHR21686:SF12">
    <property type="entry name" value="DEOXYNUCLEOTIDYLTRANSFERASE TERMINAL-INTERACTING PROTEIN 2"/>
    <property type="match status" value="1"/>
</dbReference>
<dbReference type="OrthoDB" id="427886at2759"/>
<feature type="compositionally biased region" description="Basic and acidic residues" evidence="3">
    <location>
        <begin position="67"/>
        <end position="83"/>
    </location>
</feature>
<dbReference type="PANTHER" id="PTHR21686">
    <property type="entry name" value="DEOXYNUCLEOTIDYLTRANSFERASE TERMINAL-INTERACTING PROTEIN 2"/>
    <property type="match status" value="1"/>
</dbReference>
<dbReference type="GO" id="GO:0005730">
    <property type="term" value="C:nucleolus"/>
    <property type="evidence" value="ECO:0007669"/>
    <property type="project" value="UniProtKB-SubCell"/>
</dbReference>
<name>C1E712_MICCC</name>
<feature type="region of interest" description="Disordered" evidence="3">
    <location>
        <begin position="401"/>
        <end position="456"/>
    </location>
</feature>
<dbReference type="KEGG" id="mis:MICPUN_58846"/>
<dbReference type="eggNOG" id="KOG3100">
    <property type="taxonomic scope" value="Eukaryota"/>
</dbReference>
<dbReference type="GO" id="GO:0006396">
    <property type="term" value="P:RNA processing"/>
    <property type="evidence" value="ECO:0007669"/>
    <property type="project" value="TreeGrafter"/>
</dbReference>
<dbReference type="Pfam" id="PF08698">
    <property type="entry name" value="Fcf2"/>
    <property type="match status" value="1"/>
</dbReference>
<evidence type="ECO:0000259" key="4">
    <source>
        <dbReference type="Pfam" id="PF08698"/>
    </source>
</evidence>
<evidence type="ECO:0000313" key="5">
    <source>
        <dbReference type="EMBL" id="ACO63527.1"/>
    </source>
</evidence>
<dbReference type="STRING" id="296587.C1E712"/>
<accession>C1E712</accession>
<dbReference type="GO" id="GO:0003723">
    <property type="term" value="F:RNA binding"/>
    <property type="evidence" value="ECO:0007669"/>
    <property type="project" value="TreeGrafter"/>
</dbReference>
<reference evidence="5 6" key="1">
    <citation type="journal article" date="2009" name="Science">
        <title>Green evolution and dynamic adaptations revealed by genomes of the marine picoeukaryotes Micromonas.</title>
        <authorList>
            <person name="Worden A.Z."/>
            <person name="Lee J.H."/>
            <person name="Mock T."/>
            <person name="Rouze P."/>
            <person name="Simmons M.P."/>
            <person name="Aerts A.L."/>
            <person name="Allen A.E."/>
            <person name="Cuvelier M.L."/>
            <person name="Derelle E."/>
            <person name="Everett M.V."/>
            <person name="Foulon E."/>
            <person name="Grimwood J."/>
            <person name="Gundlach H."/>
            <person name="Henrissat B."/>
            <person name="Napoli C."/>
            <person name="McDonald S.M."/>
            <person name="Parker M.S."/>
            <person name="Rombauts S."/>
            <person name="Salamov A."/>
            <person name="Von Dassow P."/>
            <person name="Badger J.H."/>
            <person name="Coutinho P.M."/>
            <person name="Demir E."/>
            <person name="Dubchak I."/>
            <person name="Gentemann C."/>
            <person name="Eikrem W."/>
            <person name="Gready J.E."/>
            <person name="John U."/>
            <person name="Lanier W."/>
            <person name="Lindquist E.A."/>
            <person name="Lucas S."/>
            <person name="Mayer K.F."/>
            <person name="Moreau H."/>
            <person name="Not F."/>
            <person name="Otillar R."/>
            <person name="Panaud O."/>
            <person name="Pangilinan J."/>
            <person name="Paulsen I."/>
            <person name="Piegu B."/>
            <person name="Poliakov A."/>
            <person name="Robbens S."/>
            <person name="Schmutz J."/>
            <person name="Toulza E."/>
            <person name="Wyss T."/>
            <person name="Zelensky A."/>
            <person name="Zhou K."/>
            <person name="Armbrust E.V."/>
            <person name="Bhattacharya D."/>
            <person name="Goodenough U.W."/>
            <person name="Van de Peer Y."/>
            <person name="Grigoriev I.V."/>
        </authorList>
    </citation>
    <scope>NUCLEOTIDE SEQUENCE [LARGE SCALE GENOMIC DNA]</scope>
    <source>
        <strain evidence="6">RCC299 / NOUM17</strain>
    </source>
</reference>
<comment type="subcellular location">
    <subcellularLocation>
        <location evidence="1">Nucleus</location>
        <location evidence="1">Nucleolus</location>
    </subcellularLocation>
</comment>
<protein>
    <recommendedName>
        <fullName evidence="4">Fcf2 pre-rRNA processing C-terminal domain-containing protein</fullName>
    </recommendedName>
</protein>
<feature type="compositionally biased region" description="Acidic residues" evidence="3">
    <location>
        <begin position="57"/>
        <end position="66"/>
    </location>
</feature>
<evidence type="ECO:0000256" key="3">
    <source>
        <dbReference type="SAM" id="MobiDB-lite"/>
    </source>
</evidence>
<feature type="region of interest" description="Disordered" evidence="3">
    <location>
        <begin position="1"/>
        <end position="136"/>
    </location>
</feature>
<evidence type="ECO:0000256" key="1">
    <source>
        <dbReference type="ARBA" id="ARBA00004604"/>
    </source>
</evidence>
<dbReference type="AlphaFoldDB" id="C1E712"/>
<keyword evidence="6" id="KW-1185">Reference proteome</keyword>
<dbReference type="InParanoid" id="C1E712"/>
<dbReference type="InterPro" id="IPR039883">
    <property type="entry name" value="Fcf2/DNTTIP2"/>
</dbReference>
<feature type="compositionally biased region" description="Acidic residues" evidence="3">
    <location>
        <begin position="84"/>
        <end position="124"/>
    </location>
</feature>
<dbReference type="Proteomes" id="UP000002009">
    <property type="component" value="Chromosome 5"/>
</dbReference>
<dbReference type="RefSeq" id="XP_002502269.1">
    <property type="nucleotide sequence ID" value="XM_002502223.1"/>
</dbReference>
<feature type="domain" description="Fcf2 pre-rRNA processing C-terminal" evidence="4">
    <location>
        <begin position="329"/>
        <end position="420"/>
    </location>
</feature>
<feature type="compositionally biased region" description="Basic residues" evidence="3">
    <location>
        <begin position="433"/>
        <end position="456"/>
    </location>
</feature>
<evidence type="ECO:0000256" key="2">
    <source>
        <dbReference type="ARBA" id="ARBA00023242"/>
    </source>
</evidence>
<sequence>MKTRGQGPATPPANIVAAAHSPTKKTPGAKPAKTPAPLRRLLSTRTAEALEAGTLDLEGDGDGGDDDGVRPVDDDEPTLGHHDDDDDDDEEEEEEGGSDDESDSEASSSEDDSDSDDDDDDDEPPPPPSEHNPYDDMNEATALYFAQSLAVHALNAECIELDARGELYANEEERREHERKNWKAWARHKCKEAAIDKAEELGCTPEAVLMTWGVKKSNDKHANAHNSLFGGHMVGGDMIEPLPAANPERGAAMMALPDEKRRDGLAKPSERKGKGGKGGKLRRDDPSAQGGVRAMRDLAATGAGLFVAPLDASRLRREAKKMGGLGAGNAGVGWFNMPAVEYTPELRRDMRLLKLRGAYDPKRFYKTDDTSKLPKHFQIGTVVEGAADFYSARMTKKERKRTLAEEIASNPEITAARKKRFKKLQEESANTLGRKHKRQLGGRQRWKKESTRRKKH</sequence>
<dbReference type="GeneID" id="8243928"/>
<dbReference type="EMBL" id="CP001326">
    <property type="protein sequence ID" value="ACO63527.1"/>
    <property type="molecule type" value="Genomic_DNA"/>
</dbReference>
<keyword evidence="2" id="KW-0539">Nucleus</keyword>
<feature type="compositionally biased region" description="Basic and acidic residues" evidence="3">
    <location>
        <begin position="257"/>
        <end position="273"/>
    </location>
</feature>